<gene>
    <name evidence="1" type="ORF">PPRIM_AZ9-3.1.T1440033</name>
</gene>
<dbReference type="SMART" id="SM00639">
    <property type="entry name" value="PSA"/>
    <property type="match status" value="3"/>
</dbReference>
<reference evidence="1" key="1">
    <citation type="submission" date="2021-01" db="EMBL/GenBank/DDBJ databases">
        <authorList>
            <consortium name="Genoscope - CEA"/>
            <person name="William W."/>
        </authorList>
    </citation>
    <scope>NUCLEOTIDE SEQUENCE</scope>
</reference>
<accession>A0A8S1Q595</accession>
<evidence type="ECO:0000313" key="1">
    <source>
        <dbReference type="EMBL" id="CAD8110407.1"/>
    </source>
</evidence>
<comment type="caution">
    <text evidence="1">The sequence shown here is derived from an EMBL/GenBank/DDBJ whole genome shotgun (WGS) entry which is preliminary data.</text>
</comment>
<sequence length="347" mass="39562">MKGKDLQLEDYIVLKQEIVKAKQVQFHVLINHQVNTVIEMPLKLNVKMQMNVQSQHKYQNLMQSSNFQCTAQIGGGYVEEGNNCYDQDDQINCVYNIKNNQICFQLDGKCLDKICENAPQTLKTDKQCQDFHPSCTKKQEGGCIDRLLCSTYQIKEACKKDAIGNDCYWTGKQCVDKICENALNTYKTKEICQEYLDTYCVLNSNCGAAIIKEACNKTMYGTLCHWNGNGCIPKTCKNAGPLYIGHDQCTQYMDTCTESTDEITGCTERTCDNAPSSFNTYTQCMNYIQNGNCIPQFGGGCRINTKCEDNLLKESYVRDVNNQECFWWNGKCELKICENAHIRIQYT</sequence>
<protein>
    <submittedName>
        <fullName evidence="1">Uncharacterized protein</fullName>
    </submittedName>
</protein>
<dbReference type="Proteomes" id="UP000688137">
    <property type="component" value="Unassembled WGS sequence"/>
</dbReference>
<dbReference type="AlphaFoldDB" id="A0A8S1Q595"/>
<dbReference type="EMBL" id="CAJJDM010000148">
    <property type="protein sequence ID" value="CAD8110407.1"/>
    <property type="molecule type" value="Genomic_DNA"/>
</dbReference>
<proteinExistence type="predicted"/>
<evidence type="ECO:0000313" key="2">
    <source>
        <dbReference type="Proteomes" id="UP000688137"/>
    </source>
</evidence>
<organism evidence="1 2">
    <name type="scientific">Paramecium primaurelia</name>
    <dbReference type="NCBI Taxonomy" id="5886"/>
    <lineage>
        <taxon>Eukaryota</taxon>
        <taxon>Sar</taxon>
        <taxon>Alveolata</taxon>
        <taxon>Ciliophora</taxon>
        <taxon>Intramacronucleata</taxon>
        <taxon>Oligohymenophorea</taxon>
        <taxon>Peniculida</taxon>
        <taxon>Parameciidae</taxon>
        <taxon>Paramecium</taxon>
    </lineage>
</organism>
<keyword evidence="2" id="KW-1185">Reference proteome</keyword>
<name>A0A8S1Q595_PARPR</name>
<dbReference type="OMA" id="CENAHIR"/>
<dbReference type="Pfam" id="PF01508">
    <property type="entry name" value="Paramecium_SA"/>
    <property type="match status" value="1"/>
</dbReference>
<dbReference type="InterPro" id="IPR002895">
    <property type="entry name" value="Paramecium_SA"/>
</dbReference>